<organism evidence="3 4">
    <name type="scientific">Halopiger aswanensis</name>
    <dbReference type="NCBI Taxonomy" id="148449"/>
    <lineage>
        <taxon>Archaea</taxon>
        <taxon>Methanobacteriati</taxon>
        <taxon>Methanobacteriota</taxon>
        <taxon>Stenosarchaea group</taxon>
        <taxon>Halobacteria</taxon>
        <taxon>Halobacteriales</taxon>
        <taxon>Natrialbaceae</taxon>
        <taxon>Halopiger</taxon>
    </lineage>
</organism>
<feature type="transmembrane region" description="Helical" evidence="2">
    <location>
        <begin position="55"/>
        <end position="73"/>
    </location>
</feature>
<gene>
    <name evidence="3" type="ORF">ATJ93_3242</name>
</gene>
<protein>
    <submittedName>
        <fullName evidence="3">Uncharacterized protein</fullName>
    </submittedName>
</protein>
<evidence type="ECO:0000313" key="4">
    <source>
        <dbReference type="Proteomes" id="UP000283805"/>
    </source>
</evidence>
<evidence type="ECO:0000313" key="3">
    <source>
        <dbReference type="EMBL" id="RKD93612.1"/>
    </source>
</evidence>
<dbReference type="RefSeq" id="WP_245977608.1">
    <property type="nucleotide sequence ID" value="NZ_RAPO01000003.1"/>
</dbReference>
<accession>A0A419WDY5</accession>
<keyword evidence="2" id="KW-1133">Transmembrane helix</keyword>
<feature type="region of interest" description="Disordered" evidence="1">
    <location>
        <begin position="78"/>
        <end position="106"/>
    </location>
</feature>
<reference evidence="3 4" key="1">
    <citation type="submission" date="2018-09" db="EMBL/GenBank/DDBJ databases">
        <title>Genomic Encyclopedia of Archaeal and Bacterial Type Strains, Phase II (KMG-II): from individual species to whole genera.</title>
        <authorList>
            <person name="Goeker M."/>
        </authorList>
    </citation>
    <scope>NUCLEOTIDE SEQUENCE [LARGE SCALE GENOMIC DNA]</scope>
    <source>
        <strain evidence="3 4">DSM 13151</strain>
    </source>
</reference>
<evidence type="ECO:0000256" key="1">
    <source>
        <dbReference type="SAM" id="MobiDB-lite"/>
    </source>
</evidence>
<dbReference type="EMBL" id="RAPO01000003">
    <property type="protein sequence ID" value="RKD93612.1"/>
    <property type="molecule type" value="Genomic_DNA"/>
</dbReference>
<comment type="caution">
    <text evidence="3">The sequence shown here is derived from an EMBL/GenBank/DDBJ whole genome shotgun (WGS) entry which is preliminary data.</text>
</comment>
<evidence type="ECO:0000256" key="2">
    <source>
        <dbReference type="SAM" id="Phobius"/>
    </source>
</evidence>
<proteinExistence type="predicted"/>
<dbReference type="Proteomes" id="UP000283805">
    <property type="component" value="Unassembled WGS sequence"/>
</dbReference>
<keyword evidence="2" id="KW-0812">Transmembrane</keyword>
<sequence length="155" mass="15454">MASSDTGTDGDGGSDADGDAVSARSPGRTLAVVAVLALLCSSVLVRASAVVDATTAVIGSVVLAIVGLALVGLSSRSAGDARASGQGEADAAANPDADETAADDGNIWNAIPSWQYDGRHVESGGLARDEQTRALQEIQDEADELAGSDDPSRNS</sequence>
<feature type="compositionally biased region" description="Low complexity" evidence="1">
    <location>
        <begin position="78"/>
        <end position="95"/>
    </location>
</feature>
<dbReference type="AlphaFoldDB" id="A0A419WDY5"/>
<keyword evidence="2" id="KW-0472">Membrane</keyword>
<name>A0A419WDY5_9EURY</name>
<keyword evidence="4" id="KW-1185">Reference proteome</keyword>
<feature type="transmembrane region" description="Helical" evidence="2">
    <location>
        <begin position="30"/>
        <end position="49"/>
    </location>
</feature>
<feature type="region of interest" description="Disordered" evidence="1">
    <location>
        <begin position="1"/>
        <end position="22"/>
    </location>
</feature>